<dbReference type="SUPFAM" id="SSF56935">
    <property type="entry name" value="Porins"/>
    <property type="match status" value="1"/>
</dbReference>
<gene>
    <name evidence="12" type="ORF">NMU02_09525</name>
</gene>
<evidence type="ECO:0000259" key="10">
    <source>
        <dbReference type="Pfam" id="PF00593"/>
    </source>
</evidence>
<proteinExistence type="inferred from homology"/>
<evidence type="ECO:0000256" key="2">
    <source>
        <dbReference type="ARBA" id="ARBA00022448"/>
    </source>
</evidence>
<dbReference type="PROSITE" id="PS52016">
    <property type="entry name" value="TONB_DEPENDENT_REC_3"/>
    <property type="match status" value="1"/>
</dbReference>
<accession>A0ABT1MIR6</accession>
<evidence type="ECO:0000256" key="9">
    <source>
        <dbReference type="RuleBase" id="RU003357"/>
    </source>
</evidence>
<dbReference type="Gene3D" id="2.40.170.20">
    <property type="entry name" value="TonB-dependent receptor, beta-barrel domain"/>
    <property type="match status" value="1"/>
</dbReference>
<protein>
    <submittedName>
        <fullName evidence="12">TonB-dependent receptor</fullName>
    </submittedName>
</protein>
<dbReference type="RefSeq" id="WP_255027622.1">
    <property type="nucleotide sequence ID" value="NZ_JANDHW010000008.1"/>
</dbReference>
<feature type="domain" description="TonB-dependent receptor-like beta-barrel" evidence="10">
    <location>
        <begin position="441"/>
        <end position="786"/>
    </location>
</feature>
<dbReference type="Pfam" id="PF13715">
    <property type="entry name" value="CarbopepD_reg_2"/>
    <property type="match status" value="1"/>
</dbReference>
<keyword evidence="4 8" id="KW-0812">Transmembrane</keyword>
<dbReference type="InterPro" id="IPR000531">
    <property type="entry name" value="Beta-barrel_TonB"/>
</dbReference>
<keyword evidence="12" id="KW-0675">Receptor</keyword>
<dbReference type="Pfam" id="PF07715">
    <property type="entry name" value="Plug"/>
    <property type="match status" value="1"/>
</dbReference>
<keyword evidence="6 8" id="KW-0472">Membrane</keyword>
<evidence type="ECO:0000256" key="7">
    <source>
        <dbReference type="ARBA" id="ARBA00023237"/>
    </source>
</evidence>
<evidence type="ECO:0000259" key="11">
    <source>
        <dbReference type="Pfam" id="PF07715"/>
    </source>
</evidence>
<dbReference type="NCBIfam" id="TIGR04056">
    <property type="entry name" value="OMP_RagA_SusC"/>
    <property type="match status" value="1"/>
</dbReference>
<comment type="similarity">
    <text evidence="8 9">Belongs to the TonB-dependent receptor family.</text>
</comment>
<feature type="domain" description="TonB-dependent receptor plug" evidence="11">
    <location>
        <begin position="121"/>
        <end position="236"/>
    </location>
</feature>
<evidence type="ECO:0000256" key="4">
    <source>
        <dbReference type="ARBA" id="ARBA00022692"/>
    </source>
</evidence>
<evidence type="ECO:0000256" key="3">
    <source>
        <dbReference type="ARBA" id="ARBA00022452"/>
    </source>
</evidence>
<evidence type="ECO:0000256" key="5">
    <source>
        <dbReference type="ARBA" id="ARBA00023077"/>
    </source>
</evidence>
<keyword evidence="2 8" id="KW-0813">Transport</keyword>
<dbReference type="InterPro" id="IPR039426">
    <property type="entry name" value="TonB-dep_rcpt-like"/>
</dbReference>
<sequence length="990" mass="110283">MEHVHLKTGWKMFLTLLAGLFFALDVSAQKITVQGTVKDQAGEPVTGANVIVKGETHGTMTDIDGHFRIDAPGNGILTFSFIGYTTKDVPIENRTQINVILEENVFSLGEVVAIGYGTVKKSDATGAVTTIKPDEVNKGLATSAQDLLVGATPGVVVTLNGGKPEGGGDIRIRGGSSLNATNDPLIVIDGVPVDNSGITGMSNALSMIPPDNIESFTILKDASATAIYGSRASNGVIIITTKKGTSGRPQINFNANVSVNTPRKKVGVYDASEFRGIVAERYGMGSQAYALLGNYNTNWQDEILRTTVSSDYNLSVGGQYKILPYRVSVTYTNQNGILKTSSMNRTTASITLTPKFFNNTLSVTANVKGMYIRNQFADENAIGVAPSFDPTQPVKVPEQEIGNGYFMWLRPNGSVIDIAPLNPASLLDERSMVAKVYRSVGNLQLDYVMPFLPELRANLNLGYDVSKSNQPNKMYPNSPITYKENKKLGLGQTEKLKQFKRNELLDFYLNYKNSFDQIRSDLDVMAGYSWQRFYKDGSTNTTLMPDDEPWFYSSYADHLQLLSFFGRINYTFKNTYLLTFTLRGDATSRFSKDHRWGTFPSVALGWKIINEPFMQRATDVMNELKLRLGYGVTGQQDISNSYFPYLPLYSLGYPTAAYPFGDTYYNTLRADGFDPDIKWEETTTYNIGLDFGFLNNTINGSIDYYYRKTNDLISQIPVPAGSNLTNEIYTNIGSLRNEGIEFSINAKPIVTNNVQWDVGFNIAWNSNKITKLNRNNDPDYYIPVGGISGGTGNTVQAHKVGYPAFSYLLYEQVYDKDGKPIEGLYVDRNGDGIIDENDKRLYKSRDPKVIMSFTTKVNFYHFDFSLALRANLGNYVYDNVLSNNSSYSAIYNSAGYLNNLVKRGQKFQGPQYMSDYYLKNAGFLRCDHITLGYTWDNLLKNKMNLRLYGAVQNPFVITKYKGLDPEVFSGIDNNVYPRPTTYMLGVILTY</sequence>
<keyword evidence="13" id="KW-1185">Reference proteome</keyword>
<evidence type="ECO:0000313" key="13">
    <source>
        <dbReference type="Proteomes" id="UP001205603"/>
    </source>
</evidence>
<dbReference type="InterPro" id="IPR023997">
    <property type="entry name" value="TonB-dep_OMP_SusC/RagA_CS"/>
</dbReference>
<dbReference type="Gene3D" id="2.170.130.10">
    <property type="entry name" value="TonB-dependent receptor, plug domain"/>
    <property type="match status" value="1"/>
</dbReference>
<dbReference type="InterPro" id="IPR036942">
    <property type="entry name" value="Beta-barrel_TonB_sf"/>
</dbReference>
<keyword evidence="7 8" id="KW-0998">Cell outer membrane</keyword>
<dbReference type="Proteomes" id="UP001205603">
    <property type="component" value="Unassembled WGS sequence"/>
</dbReference>
<comment type="caution">
    <text evidence="12">The sequence shown here is derived from an EMBL/GenBank/DDBJ whole genome shotgun (WGS) entry which is preliminary data.</text>
</comment>
<dbReference type="InterPro" id="IPR023996">
    <property type="entry name" value="TonB-dep_OMP_SusC/RagA"/>
</dbReference>
<dbReference type="InterPro" id="IPR012910">
    <property type="entry name" value="Plug_dom"/>
</dbReference>
<dbReference type="Gene3D" id="2.60.40.1120">
    <property type="entry name" value="Carboxypeptidase-like, regulatory domain"/>
    <property type="match status" value="1"/>
</dbReference>
<dbReference type="InterPro" id="IPR008969">
    <property type="entry name" value="CarboxyPept-like_regulatory"/>
</dbReference>
<dbReference type="NCBIfam" id="TIGR04057">
    <property type="entry name" value="SusC_RagA_signa"/>
    <property type="match status" value="1"/>
</dbReference>
<keyword evidence="5 9" id="KW-0798">TonB box</keyword>
<evidence type="ECO:0000256" key="8">
    <source>
        <dbReference type="PROSITE-ProRule" id="PRU01360"/>
    </source>
</evidence>
<dbReference type="InterPro" id="IPR037066">
    <property type="entry name" value="Plug_dom_sf"/>
</dbReference>
<reference evidence="12 13" key="1">
    <citation type="submission" date="2022-07" db="EMBL/GenBank/DDBJ databases">
        <title>Fecal culturing of patients with breast cancer.</title>
        <authorList>
            <person name="Teng N.M.Y."/>
            <person name="Kiu R."/>
            <person name="Evans R."/>
            <person name="Baker D.J."/>
            <person name="Zenner C."/>
            <person name="Robinson S.D."/>
            <person name="Hall L.J."/>
        </authorList>
    </citation>
    <scope>NUCLEOTIDE SEQUENCE [LARGE SCALE GENOMIC DNA]</scope>
    <source>
        <strain evidence="12 13">LH1063</strain>
    </source>
</reference>
<organism evidence="12 13">
    <name type="scientific">Coprobacter tertius</name>
    <dbReference type="NCBI Taxonomy" id="2944915"/>
    <lineage>
        <taxon>Bacteria</taxon>
        <taxon>Pseudomonadati</taxon>
        <taxon>Bacteroidota</taxon>
        <taxon>Bacteroidia</taxon>
        <taxon>Bacteroidales</taxon>
        <taxon>Barnesiellaceae</taxon>
        <taxon>Coprobacter</taxon>
    </lineage>
</organism>
<dbReference type="Pfam" id="PF00593">
    <property type="entry name" value="TonB_dep_Rec_b-barrel"/>
    <property type="match status" value="1"/>
</dbReference>
<evidence type="ECO:0000256" key="6">
    <source>
        <dbReference type="ARBA" id="ARBA00023136"/>
    </source>
</evidence>
<evidence type="ECO:0000313" key="12">
    <source>
        <dbReference type="EMBL" id="MCP9612331.1"/>
    </source>
</evidence>
<evidence type="ECO:0000256" key="1">
    <source>
        <dbReference type="ARBA" id="ARBA00004571"/>
    </source>
</evidence>
<comment type="subcellular location">
    <subcellularLocation>
        <location evidence="1 8">Cell outer membrane</location>
        <topology evidence="1 8">Multi-pass membrane protein</topology>
    </subcellularLocation>
</comment>
<dbReference type="EMBL" id="JANDHW010000008">
    <property type="protein sequence ID" value="MCP9612331.1"/>
    <property type="molecule type" value="Genomic_DNA"/>
</dbReference>
<name>A0ABT1MIR6_9BACT</name>
<dbReference type="SUPFAM" id="SSF49464">
    <property type="entry name" value="Carboxypeptidase regulatory domain-like"/>
    <property type="match status" value="1"/>
</dbReference>
<keyword evidence="3 8" id="KW-1134">Transmembrane beta strand</keyword>